<evidence type="ECO:0000256" key="6">
    <source>
        <dbReference type="RuleBase" id="RU000384"/>
    </source>
</evidence>
<comment type="caution">
    <text evidence="8">The sequence shown here is derived from an EMBL/GenBank/DDBJ whole genome shotgun (WGS) entry which is preliminary data.</text>
</comment>
<dbReference type="Gene3D" id="3.10.20.70">
    <property type="entry name" value="Glutamine synthetase, N-terminal domain"/>
    <property type="match status" value="1"/>
</dbReference>
<dbReference type="SMART" id="SM01230">
    <property type="entry name" value="Gln-synt_C"/>
    <property type="match status" value="1"/>
</dbReference>
<evidence type="ECO:0000256" key="4">
    <source>
        <dbReference type="ARBA" id="ARBA00022840"/>
    </source>
</evidence>
<evidence type="ECO:0000313" key="8">
    <source>
        <dbReference type="EMBL" id="RBP73548.1"/>
    </source>
</evidence>
<dbReference type="Pfam" id="PF00120">
    <property type="entry name" value="Gln-synt_C"/>
    <property type="match status" value="1"/>
</dbReference>
<dbReference type="Proteomes" id="UP000253509">
    <property type="component" value="Unassembled WGS sequence"/>
</dbReference>
<feature type="domain" description="GS catalytic" evidence="7">
    <location>
        <begin position="123"/>
        <end position="452"/>
    </location>
</feature>
<keyword evidence="9" id="KW-1185">Reference proteome</keyword>
<name>A0A366ILF3_9MICO</name>
<dbReference type="RefSeq" id="WP_113903187.1">
    <property type="nucleotide sequence ID" value="NZ_QNSB01000002.1"/>
</dbReference>
<evidence type="ECO:0000313" key="9">
    <source>
        <dbReference type="Proteomes" id="UP000253509"/>
    </source>
</evidence>
<accession>A0A366ILF3</accession>
<keyword evidence="2" id="KW-0436">Ligase</keyword>
<evidence type="ECO:0000256" key="5">
    <source>
        <dbReference type="PROSITE-ProRule" id="PRU01331"/>
    </source>
</evidence>
<dbReference type="SUPFAM" id="SSF55931">
    <property type="entry name" value="Glutamine synthetase/guanido kinase"/>
    <property type="match status" value="1"/>
</dbReference>
<organism evidence="8 9">
    <name type="scientific">Brevibacterium celere</name>
    <dbReference type="NCBI Taxonomy" id="225845"/>
    <lineage>
        <taxon>Bacteria</taxon>
        <taxon>Bacillati</taxon>
        <taxon>Actinomycetota</taxon>
        <taxon>Actinomycetes</taxon>
        <taxon>Micrococcales</taxon>
        <taxon>Brevibacteriaceae</taxon>
        <taxon>Brevibacterium</taxon>
    </lineage>
</organism>
<sequence>MSNEATSTPELRCHEWLPSHVRPESGELAFLATSDLAAHTRGRAVRVESLSQTTSCGWVPANLGIGPSGHITDEIPFGSSGDLRLLPDFDSAVRTTAIPGQPPLTIVFADQVNTDGTPWHGDARSFLRQTIAELSADFGITVNAAFEHEFNDLGNAKPTQPFSLLAHRGLEPIGSEVMAALAEMNAEPENWLPEYTPNQFEVTVSPAPALTAADRAVLVRDTVSAVFAGHDRDVTFSPVPVAGGGGSGVHVHFGLNDDATGETLVFDADRPGRLSELAGRFAAGIVRYAPSLTAIFAPLVVSYQRLRPHNWSTAASFLGLQNREALLRIVPTNEIGGRDPRPQLHFEFRGGDIGANPYLLLGILLKAGMEGLRQGFDPAEVVVGDPDSAQTPPGQLPTSLADALELLENDDVVRGWFHPELLATYLAVKRAEIAEFGALEPAEQCSAYRTIY</sequence>
<dbReference type="AlphaFoldDB" id="A0A366ILF3"/>
<evidence type="ECO:0000256" key="1">
    <source>
        <dbReference type="ARBA" id="ARBA00009897"/>
    </source>
</evidence>
<dbReference type="PROSITE" id="PS51987">
    <property type="entry name" value="GS_CATALYTIC"/>
    <property type="match status" value="1"/>
</dbReference>
<evidence type="ECO:0000259" key="7">
    <source>
        <dbReference type="PROSITE" id="PS51987"/>
    </source>
</evidence>
<dbReference type="GO" id="GO:0005524">
    <property type="term" value="F:ATP binding"/>
    <property type="evidence" value="ECO:0007669"/>
    <property type="project" value="UniProtKB-KW"/>
</dbReference>
<keyword evidence="4" id="KW-0067">ATP-binding</keyword>
<evidence type="ECO:0000256" key="2">
    <source>
        <dbReference type="ARBA" id="ARBA00022598"/>
    </source>
</evidence>
<dbReference type="Pfam" id="PF16952">
    <property type="entry name" value="Gln-synt_N_2"/>
    <property type="match status" value="1"/>
</dbReference>
<dbReference type="GO" id="GO:0006542">
    <property type="term" value="P:glutamine biosynthetic process"/>
    <property type="evidence" value="ECO:0007669"/>
    <property type="project" value="InterPro"/>
</dbReference>
<dbReference type="InterPro" id="IPR008146">
    <property type="entry name" value="Gln_synth_cat_dom"/>
</dbReference>
<reference evidence="8 9" key="1">
    <citation type="submission" date="2018-06" db="EMBL/GenBank/DDBJ databases">
        <title>Freshwater and sediment microbial communities from various areas in North America, analyzing microbe dynamics in response to fracking.</title>
        <authorList>
            <person name="Lamendella R."/>
        </authorList>
    </citation>
    <scope>NUCLEOTIDE SEQUENCE [LARGE SCALE GENOMIC DNA]</scope>
    <source>
        <strain evidence="8 9">3b_TX</strain>
    </source>
</reference>
<dbReference type="Gene3D" id="3.30.590.10">
    <property type="entry name" value="Glutamine synthetase/guanido kinase, catalytic domain"/>
    <property type="match status" value="1"/>
</dbReference>
<dbReference type="InterPro" id="IPR014746">
    <property type="entry name" value="Gln_synth/guanido_kin_cat_dom"/>
</dbReference>
<dbReference type="InterPro" id="IPR008147">
    <property type="entry name" value="Gln_synt_N"/>
</dbReference>
<dbReference type="PANTHER" id="PTHR43785:SF12">
    <property type="entry name" value="TYPE-1 GLUTAMINE SYNTHETASE 2"/>
    <property type="match status" value="1"/>
</dbReference>
<protein>
    <submittedName>
        <fullName evidence="8">Glutamine synthetase</fullName>
    </submittedName>
</protein>
<dbReference type="EMBL" id="QNSB01000002">
    <property type="protein sequence ID" value="RBP73548.1"/>
    <property type="molecule type" value="Genomic_DNA"/>
</dbReference>
<proteinExistence type="inferred from homology"/>
<dbReference type="PANTHER" id="PTHR43785">
    <property type="entry name" value="GAMMA-GLUTAMYLPUTRESCINE SYNTHETASE"/>
    <property type="match status" value="1"/>
</dbReference>
<dbReference type="GO" id="GO:0004356">
    <property type="term" value="F:glutamine synthetase activity"/>
    <property type="evidence" value="ECO:0007669"/>
    <property type="project" value="InterPro"/>
</dbReference>
<gene>
    <name evidence="8" type="ORF">DFO65_10276</name>
</gene>
<dbReference type="InterPro" id="IPR036651">
    <property type="entry name" value="Gln_synt_N_sf"/>
</dbReference>
<comment type="similarity">
    <text evidence="1 5 6">Belongs to the glutamine synthetase family.</text>
</comment>
<keyword evidence="3" id="KW-0547">Nucleotide-binding</keyword>
<evidence type="ECO:0000256" key="3">
    <source>
        <dbReference type="ARBA" id="ARBA00022741"/>
    </source>
</evidence>